<dbReference type="SMART" id="SM00504">
    <property type="entry name" value="Ubox"/>
    <property type="match status" value="1"/>
</dbReference>
<feature type="domain" description="U-box" evidence="6">
    <location>
        <begin position="5"/>
        <end position="84"/>
    </location>
</feature>
<dbReference type="InterPro" id="IPR011989">
    <property type="entry name" value="ARM-like"/>
</dbReference>
<comment type="pathway">
    <text evidence="2 5">Protein modification; protein ubiquitination.</text>
</comment>
<comment type="catalytic activity">
    <reaction evidence="1 5">
        <text>S-ubiquitinyl-[E2 ubiquitin-conjugating enzyme]-L-cysteine + [acceptor protein]-L-lysine = [E2 ubiquitin-conjugating enzyme]-L-cysteine + N(6)-ubiquitinyl-[acceptor protein]-L-lysine.</text>
        <dbReference type="EC" id="2.3.2.27"/>
    </reaction>
</comment>
<dbReference type="Pfam" id="PF04564">
    <property type="entry name" value="U-box"/>
    <property type="match status" value="1"/>
</dbReference>
<organism evidence="7 8">
    <name type="scientific">Solanum stoloniferum</name>
    <dbReference type="NCBI Taxonomy" id="62892"/>
    <lineage>
        <taxon>Eukaryota</taxon>
        <taxon>Viridiplantae</taxon>
        <taxon>Streptophyta</taxon>
        <taxon>Embryophyta</taxon>
        <taxon>Tracheophyta</taxon>
        <taxon>Spermatophyta</taxon>
        <taxon>Magnoliopsida</taxon>
        <taxon>eudicotyledons</taxon>
        <taxon>Gunneridae</taxon>
        <taxon>Pentapetalae</taxon>
        <taxon>asterids</taxon>
        <taxon>lamiids</taxon>
        <taxon>Solanales</taxon>
        <taxon>Solanaceae</taxon>
        <taxon>Solanoideae</taxon>
        <taxon>Solaneae</taxon>
        <taxon>Solanum</taxon>
    </lineage>
</organism>
<dbReference type="Proteomes" id="UP001627284">
    <property type="component" value="Unassembled WGS sequence"/>
</dbReference>
<dbReference type="PROSITE" id="PS51698">
    <property type="entry name" value="U_BOX"/>
    <property type="match status" value="1"/>
</dbReference>
<dbReference type="AlphaFoldDB" id="A0ABD2RW55"/>
<gene>
    <name evidence="7" type="ORF">AABB24_031901</name>
</gene>
<dbReference type="InterPro" id="IPR016024">
    <property type="entry name" value="ARM-type_fold"/>
</dbReference>
<reference evidence="7 8" key="1">
    <citation type="submission" date="2024-05" db="EMBL/GenBank/DDBJ databases">
        <title>De novo assembly of an allotetraploid wild potato.</title>
        <authorList>
            <person name="Hosaka A.J."/>
        </authorList>
    </citation>
    <scope>NUCLEOTIDE SEQUENCE [LARGE SCALE GENOMIC DNA]</scope>
    <source>
        <tissue evidence="7">Young leaves</tissue>
    </source>
</reference>
<dbReference type="GO" id="GO:0016567">
    <property type="term" value="P:protein ubiquitination"/>
    <property type="evidence" value="ECO:0007669"/>
    <property type="project" value="UniProtKB-UniRule"/>
</dbReference>
<dbReference type="InterPro" id="IPR013083">
    <property type="entry name" value="Znf_RING/FYVE/PHD"/>
</dbReference>
<sequence length="422" mass="48031">MEEVEIPEYFLCPISLQIMKDPVTTVTGITYDRENIETWLLMAEENTFTCPVTKQILSRDTALLTPNHMLGKFIRSWTICNAEKGIEQIPSPKYPLNKSHVIRLIREVKNRYLYLKALRKIVTMISENEENRKCLDEGGAIKAMVLFILRSFKEGELIMGIEEALRIFHLVWRPTHENKQLVKENHDLIEAILWILKSREMCNNNNNHQVVTSIKTQAMLVLKDVISVSSTNLLSSLTPEFFQQMLNTLRKNNVKYVSQQATKAALHVLIDTCPRGRNRLKMIELGAVFELIELELSNNEKRVSELVFSLLSHLCSLADGRAELLKHAAGIAIVSKKILRISPATDESAIQILGLIGKFSATKEVLMEMLSVGGVTKLCMVIQANCEASLRKKALEILRAHNNVWSNSPCVQIYFLTRYPDQ</sequence>
<dbReference type="PANTHER" id="PTHR22849">
    <property type="entry name" value="WDSAM1 PROTEIN"/>
    <property type="match status" value="1"/>
</dbReference>
<dbReference type="InterPro" id="IPR045210">
    <property type="entry name" value="RING-Ubox_PUB"/>
</dbReference>
<dbReference type="PANTHER" id="PTHR22849:SF114">
    <property type="entry name" value="U-BOX DOMAIN-CONTAINING PROTEIN"/>
    <property type="match status" value="1"/>
</dbReference>
<evidence type="ECO:0000256" key="5">
    <source>
        <dbReference type="RuleBase" id="RU369093"/>
    </source>
</evidence>
<name>A0ABD2RW55_9SOLN</name>
<dbReference type="GO" id="GO:0061630">
    <property type="term" value="F:ubiquitin protein ligase activity"/>
    <property type="evidence" value="ECO:0007669"/>
    <property type="project" value="UniProtKB-UniRule"/>
</dbReference>
<evidence type="ECO:0000313" key="8">
    <source>
        <dbReference type="Proteomes" id="UP001627284"/>
    </source>
</evidence>
<dbReference type="Gene3D" id="1.25.10.10">
    <property type="entry name" value="Leucine-rich Repeat Variant"/>
    <property type="match status" value="1"/>
</dbReference>
<evidence type="ECO:0000256" key="2">
    <source>
        <dbReference type="ARBA" id="ARBA00004906"/>
    </source>
</evidence>
<accession>A0ABD2RW55</accession>
<dbReference type="Pfam" id="PF25598">
    <property type="entry name" value="ARM_PUB"/>
    <property type="match status" value="1"/>
</dbReference>
<keyword evidence="8" id="KW-1185">Reference proteome</keyword>
<keyword evidence="4 5" id="KW-0833">Ubl conjugation pathway</keyword>
<dbReference type="Gene3D" id="3.30.40.10">
    <property type="entry name" value="Zinc/RING finger domain, C3HC4 (zinc finger)"/>
    <property type="match status" value="1"/>
</dbReference>
<keyword evidence="3 5" id="KW-0808">Transferase</keyword>
<dbReference type="InterPro" id="IPR003613">
    <property type="entry name" value="Ubox_domain"/>
</dbReference>
<comment type="function">
    <text evidence="5">Functions as an E3 ubiquitin ligase.</text>
</comment>
<dbReference type="InterPro" id="IPR058678">
    <property type="entry name" value="ARM_PUB"/>
</dbReference>
<dbReference type="SUPFAM" id="SSF57850">
    <property type="entry name" value="RING/U-box"/>
    <property type="match status" value="1"/>
</dbReference>
<comment type="caution">
    <text evidence="7">The sequence shown here is derived from an EMBL/GenBank/DDBJ whole genome shotgun (WGS) entry which is preliminary data.</text>
</comment>
<evidence type="ECO:0000313" key="7">
    <source>
        <dbReference type="EMBL" id="KAL3335910.1"/>
    </source>
</evidence>
<dbReference type="EC" id="2.3.2.27" evidence="5"/>
<evidence type="ECO:0000259" key="6">
    <source>
        <dbReference type="PROSITE" id="PS51698"/>
    </source>
</evidence>
<dbReference type="CDD" id="cd16664">
    <property type="entry name" value="RING-Ubox_PUB"/>
    <property type="match status" value="1"/>
</dbReference>
<evidence type="ECO:0000256" key="4">
    <source>
        <dbReference type="ARBA" id="ARBA00022786"/>
    </source>
</evidence>
<evidence type="ECO:0000256" key="3">
    <source>
        <dbReference type="ARBA" id="ARBA00022679"/>
    </source>
</evidence>
<protein>
    <recommendedName>
        <fullName evidence="5 6">U-box domain-containing protein</fullName>
        <ecNumber evidence="5">2.3.2.27</ecNumber>
    </recommendedName>
    <alternativeName>
        <fullName evidence="5">RING-type E3 ubiquitin transferase PUB</fullName>
    </alternativeName>
</protein>
<dbReference type="EMBL" id="JBJKTR010000018">
    <property type="protein sequence ID" value="KAL3335910.1"/>
    <property type="molecule type" value="Genomic_DNA"/>
</dbReference>
<proteinExistence type="predicted"/>
<evidence type="ECO:0000256" key="1">
    <source>
        <dbReference type="ARBA" id="ARBA00000900"/>
    </source>
</evidence>
<dbReference type="InterPro" id="IPR045185">
    <property type="entry name" value="PUB22/23/24-like"/>
</dbReference>
<dbReference type="SUPFAM" id="SSF48371">
    <property type="entry name" value="ARM repeat"/>
    <property type="match status" value="1"/>
</dbReference>